<feature type="region of interest" description="Disordered" evidence="1">
    <location>
        <begin position="34"/>
        <end position="93"/>
    </location>
</feature>
<reference evidence="2" key="1">
    <citation type="submission" date="2020-05" db="EMBL/GenBank/DDBJ databases">
        <title>Mycena genomes resolve the evolution of fungal bioluminescence.</title>
        <authorList>
            <person name="Tsai I.J."/>
        </authorList>
    </citation>
    <scope>NUCLEOTIDE SEQUENCE</scope>
    <source>
        <strain evidence="2">CCC161011</strain>
    </source>
</reference>
<protein>
    <submittedName>
        <fullName evidence="2">Uncharacterized protein</fullName>
    </submittedName>
</protein>
<evidence type="ECO:0000313" key="2">
    <source>
        <dbReference type="EMBL" id="KAF7352119.1"/>
    </source>
</evidence>
<proteinExistence type="predicted"/>
<feature type="compositionally biased region" description="Acidic residues" evidence="1">
    <location>
        <begin position="210"/>
        <end position="221"/>
    </location>
</feature>
<sequence>MYAPMSSNTSRSQSWMALSAEVSLLPSIKAGSASLRKRFRSVSTSTPPQSFVEPRPTTTSPTSPRIPPQCPRKSALKRPTTERRASLPTTVSSTVTRTEFPIWSSPAADEKHVDDTLHDRGSPPSSPISKVFPSALLGRVRNIHIFTPSPSPPPSRRASRIFEDLPPPPDLDEVSVTVESDEEMVSSPTTPRKVRFVVPAPPPPPPTPEPEYEEPAWCDFM</sequence>
<comment type="caution">
    <text evidence="2">The sequence shown here is derived from an EMBL/GenBank/DDBJ whole genome shotgun (WGS) entry which is preliminary data.</text>
</comment>
<dbReference type="Proteomes" id="UP000620124">
    <property type="component" value="Unassembled WGS sequence"/>
</dbReference>
<dbReference type="OrthoDB" id="3058178at2759"/>
<name>A0A8H7CVK3_9AGAR</name>
<evidence type="ECO:0000256" key="1">
    <source>
        <dbReference type="SAM" id="MobiDB-lite"/>
    </source>
</evidence>
<feature type="compositionally biased region" description="Low complexity" evidence="1">
    <location>
        <begin position="54"/>
        <end position="63"/>
    </location>
</feature>
<accession>A0A8H7CVK3</accession>
<feature type="region of interest" description="Disordered" evidence="1">
    <location>
        <begin position="144"/>
        <end position="221"/>
    </location>
</feature>
<dbReference type="AlphaFoldDB" id="A0A8H7CVK3"/>
<dbReference type="EMBL" id="JACAZI010000009">
    <property type="protein sequence ID" value="KAF7352119.1"/>
    <property type="molecule type" value="Genomic_DNA"/>
</dbReference>
<feature type="compositionally biased region" description="Pro residues" evidence="1">
    <location>
        <begin position="199"/>
        <end position="209"/>
    </location>
</feature>
<feature type="compositionally biased region" description="Basic and acidic residues" evidence="1">
    <location>
        <begin position="111"/>
        <end position="121"/>
    </location>
</feature>
<evidence type="ECO:0000313" key="3">
    <source>
        <dbReference type="Proteomes" id="UP000620124"/>
    </source>
</evidence>
<feature type="region of interest" description="Disordered" evidence="1">
    <location>
        <begin position="111"/>
        <end position="131"/>
    </location>
</feature>
<keyword evidence="3" id="KW-1185">Reference proteome</keyword>
<gene>
    <name evidence="2" type="ORF">MVEN_01174900</name>
</gene>
<organism evidence="2 3">
    <name type="scientific">Mycena venus</name>
    <dbReference type="NCBI Taxonomy" id="2733690"/>
    <lineage>
        <taxon>Eukaryota</taxon>
        <taxon>Fungi</taxon>
        <taxon>Dikarya</taxon>
        <taxon>Basidiomycota</taxon>
        <taxon>Agaricomycotina</taxon>
        <taxon>Agaricomycetes</taxon>
        <taxon>Agaricomycetidae</taxon>
        <taxon>Agaricales</taxon>
        <taxon>Marasmiineae</taxon>
        <taxon>Mycenaceae</taxon>
        <taxon>Mycena</taxon>
    </lineage>
</organism>